<gene>
    <name evidence="1" type="ORF">JR050_16780</name>
</gene>
<evidence type="ECO:0000313" key="2">
    <source>
        <dbReference type="Proteomes" id="UP001518925"/>
    </source>
</evidence>
<evidence type="ECO:0000313" key="1">
    <source>
        <dbReference type="EMBL" id="MBM6619317.1"/>
    </source>
</evidence>
<reference evidence="1 2" key="1">
    <citation type="submission" date="2021-02" db="EMBL/GenBank/DDBJ databases">
        <title>Bacillus sp. RD4P76, an endophyte from a halophyte.</title>
        <authorList>
            <person name="Sun J.-Q."/>
        </authorList>
    </citation>
    <scope>NUCLEOTIDE SEQUENCE [LARGE SCALE GENOMIC DNA]</scope>
    <source>
        <strain evidence="1 2">RD4P76</strain>
    </source>
</reference>
<sequence>MEKGFVFGEEALGFISFGQMYAGASDEQVIHAIEITLKAQLQFDGSYFVALLEQLKSEGITSKKQAFQYAQNKGIISV</sequence>
<name>A0ABS2DLP7_9BACI</name>
<comment type="caution">
    <text evidence="1">The sequence shown here is derived from an EMBL/GenBank/DDBJ whole genome shotgun (WGS) entry which is preliminary data.</text>
</comment>
<dbReference type="EMBL" id="JAFELM010000043">
    <property type="protein sequence ID" value="MBM6619317.1"/>
    <property type="molecule type" value="Genomic_DNA"/>
</dbReference>
<dbReference type="Pfam" id="PF19618">
    <property type="entry name" value="DUF6123"/>
    <property type="match status" value="1"/>
</dbReference>
<accession>A0ABS2DLP7</accession>
<protein>
    <submittedName>
        <fullName evidence="1">Uncharacterized protein</fullName>
    </submittedName>
</protein>
<dbReference type="InterPro" id="IPR046126">
    <property type="entry name" value="DUF6123"/>
</dbReference>
<dbReference type="Proteomes" id="UP001518925">
    <property type="component" value="Unassembled WGS sequence"/>
</dbReference>
<proteinExistence type="predicted"/>
<keyword evidence="2" id="KW-1185">Reference proteome</keyword>
<organism evidence="1 2">
    <name type="scientific">Bacillus suaedaesalsae</name>
    <dbReference type="NCBI Taxonomy" id="2810349"/>
    <lineage>
        <taxon>Bacteria</taxon>
        <taxon>Bacillati</taxon>
        <taxon>Bacillota</taxon>
        <taxon>Bacilli</taxon>
        <taxon>Bacillales</taxon>
        <taxon>Bacillaceae</taxon>
        <taxon>Bacillus</taxon>
    </lineage>
</organism>